<accession>A0A9X4M1W0</accession>
<dbReference type="RefSeq" id="WP_277829859.1">
    <property type="nucleotide sequence ID" value="NZ_JAAIVF010000001.1"/>
</dbReference>
<dbReference type="AlphaFoldDB" id="A0A9X4M1W0"/>
<evidence type="ECO:0000313" key="2">
    <source>
        <dbReference type="Proteomes" id="UP001152755"/>
    </source>
</evidence>
<keyword evidence="2" id="KW-1185">Reference proteome</keyword>
<sequence length="70" mass="7543">MTFLRKNLTLVSGVTRDRGRALISAGAYLAAHRDLESTYVTDLFSMDNVQEAFAVAAAPARGRVKVAVTT</sequence>
<proteinExistence type="predicted"/>
<protein>
    <recommendedName>
        <fullName evidence="3">Alcohol dehydrogenase</fullName>
    </recommendedName>
</protein>
<gene>
    <name evidence="1" type="ORF">NVS88_12950</name>
</gene>
<comment type="caution">
    <text evidence="1">The sequence shown here is derived from an EMBL/GenBank/DDBJ whole genome shotgun (WGS) entry which is preliminary data.</text>
</comment>
<dbReference type="EMBL" id="JANRHA010000008">
    <property type="protein sequence ID" value="MDG3015460.1"/>
    <property type="molecule type" value="Genomic_DNA"/>
</dbReference>
<organism evidence="1 2">
    <name type="scientific">Speluncibacter jeojiensis</name>
    <dbReference type="NCBI Taxonomy" id="2710754"/>
    <lineage>
        <taxon>Bacteria</taxon>
        <taxon>Bacillati</taxon>
        <taxon>Actinomycetota</taxon>
        <taxon>Actinomycetes</taxon>
        <taxon>Mycobacteriales</taxon>
        <taxon>Speluncibacteraceae</taxon>
        <taxon>Speluncibacter</taxon>
    </lineage>
</organism>
<evidence type="ECO:0008006" key="3">
    <source>
        <dbReference type="Google" id="ProtNLM"/>
    </source>
</evidence>
<dbReference type="Proteomes" id="UP001152755">
    <property type="component" value="Unassembled WGS sequence"/>
</dbReference>
<name>A0A9X4M1W0_9ACTN</name>
<reference evidence="1" key="1">
    <citation type="submission" date="2022-08" db="EMBL/GenBank/DDBJ databases">
        <title>Genome analysis of Corynebacteriales strain.</title>
        <authorList>
            <person name="Lee S.D."/>
        </authorList>
    </citation>
    <scope>NUCLEOTIDE SEQUENCE</scope>
    <source>
        <strain evidence="1">D3-21</strain>
    </source>
</reference>
<evidence type="ECO:0000313" key="1">
    <source>
        <dbReference type="EMBL" id="MDG3015460.1"/>
    </source>
</evidence>